<dbReference type="InterPro" id="IPR001828">
    <property type="entry name" value="ANF_lig-bd_rcpt"/>
</dbReference>
<proteinExistence type="predicted"/>
<dbReference type="AlphaFoldDB" id="A0A8C4PZD3"/>
<evidence type="ECO:0000256" key="5">
    <source>
        <dbReference type="ARBA" id="ARBA00022989"/>
    </source>
</evidence>
<dbReference type="OMA" id="MTRANIY"/>
<dbReference type="GO" id="GO:0004930">
    <property type="term" value="F:G protein-coupled receptor activity"/>
    <property type="evidence" value="ECO:0007669"/>
    <property type="project" value="UniProtKB-KW"/>
</dbReference>
<keyword evidence="2" id="KW-1003">Cell membrane</keyword>
<keyword evidence="9" id="KW-0325">Glycoprotein</keyword>
<evidence type="ECO:0000256" key="7">
    <source>
        <dbReference type="ARBA" id="ARBA00023136"/>
    </source>
</evidence>
<keyword evidence="6" id="KW-0297">G-protein coupled receptor</keyword>
<name>A0A8C4PZD3_EPTBU</name>
<dbReference type="InterPro" id="IPR028082">
    <property type="entry name" value="Peripla_BP_I"/>
</dbReference>
<evidence type="ECO:0000259" key="12">
    <source>
        <dbReference type="Pfam" id="PF01094"/>
    </source>
</evidence>
<evidence type="ECO:0000256" key="3">
    <source>
        <dbReference type="ARBA" id="ARBA00022692"/>
    </source>
</evidence>
<evidence type="ECO:0000256" key="8">
    <source>
        <dbReference type="ARBA" id="ARBA00023170"/>
    </source>
</evidence>
<accession>A0A8C4PZD3</accession>
<evidence type="ECO:0000256" key="2">
    <source>
        <dbReference type="ARBA" id="ARBA00022475"/>
    </source>
</evidence>
<dbReference type="PANTHER" id="PTHR24061">
    <property type="entry name" value="CALCIUM-SENSING RECEPTOR-RELATED"/>
    <property type="match status" value="1"/>
</dbReference>
<dbReference type="GO" id="GO:0005886">
    <property type="term" value="C:plasma membrane"/>
    <property type="evidence" value="ECO:0007669"/>
    <property type="project" value="UniProtKB-SubCell"/>
</dbReference>
<dbReference type="FunFam" id="3.40.50.2300:FF:000016">
    <property type="entry name" value="Taste 1 receptor member 2"/>
    <property type="match status" value="1"/>
</dbReference>
<protein>
    <recommendedName>
        <fullName evidence="12">Receptor ligand binding region domain-containing protein</fullName>
    </recommendedName>
</protein>
<comment type="subcellular location">
    <subcellularLocation>
        <location evidence="1">Cell membrane</location>
        <topology evidence="1">Multi-pass membrane protein</topology>
    </subcellularLocation>
</comment>
<dbReference type="Gene3D" id="3.40.50.2300">
    <property type="match status" value="2"/>
</dbReference>
<keyword evidence="14" id="KW-1185">Reference proteome</keyword>
<keyword evidence="10" id="KW-0807">Transducer</keyword>
<dbReference type="SUPFAM" id="SSF53822">
    <property type="entry name" value="Periplasmic binding protein-like I"/>
    <property type="match status" value="1"/>
</dbReference>
<reference evidence="13" key="1">
    <citation type="submission" date="2025-08" db="UniProtKB">
        <authorList>
            <consortium name="Ensembl"/>
        </authorList>
    </citation>
    <scope>IDENTIFICATION</scope>
</reference>
<evidence type="ECO:0000256" key="11">
    <source>
        <dbReference type="SAM" id="Phobius"/>
    </source>
</evidence>
<keyword evidence="8" id="KW-0675">Receptor</keyword>
<sequence>MFPQQCSPTFLPKSQHLHLLNILILFCLHAAVPEKEKCKVMEIPDLQGVVKQGDIMLAGFFGVHSTKPTSVSTFRETFKTREFRYTMAMIFAIEEINKSNSLLRNVTLGYMIYDACFIIQKSVKATVNFIGSEMTPMRQNICKPRAIIGSATSSFSVIVGRFIGPFSVPLISYAATCKCLSDKKEYPSFLRTVPSDAFQSTAMAHLVSHFHWIFLGALQNDDDYGKQGIFHFLFYLQYYLLNINKTLICIISIVSEIFIFIIIRKTLSLTSGETVEKSRVSVIVVFSGESRFSPFVEELWKRNITGKIWIASEDWATFKSFASERLAHIFQGTLGFALQRGSIPGFYEFLVNRRPFFQNALSANVTLTKKYKCVASCLQEQLELYNNQTMNGISNKRKLLHNIMFKNFSNKNMGVTYRSYTATYAVAHALHDLQQCIPGQGPLDNGTCAMITNFKSWQVTREQIII</sequence>
<dbReference type="Pfam" id="PF01094">
    <property type="entry name" value="ANF_receptor"/>
    <property type="match status" value="1"/>
</dbReference>
<evidence type="ECO:0000256" key="4">
    <source>
        <dbReference type="ARBA" id="ARBA00022729"/>
    </source>
</evidence>
<dbReference type="Proteomes" id="UP000694388">
    <property type="component" value="Unplaced"/>
</dbReference>
<dbReference type="Ensembl" id="ENSEBUT00000008083.1">
    <property type="protein sequence ID" value="ENSEBUP00000007597.1"/>
    <property type="gene ID" value="ENSEBUG00000004953.1"/>
</dbReference>
<evidence type="ECO:0000313" key="13">
    <source>
        <dbReference type="Ensembl" id="ENSEBUP00000007597.1"/>
    </source>
</evidence>
<feature type="domain" description="Receptor ligand binding region" evidence="12">
    <location>
        <begin position="87"/>
        <end position="458"/>
    </location>
</feature>
<keyword evidence="5 11" id="KW-1133">Transmembrane helix</keyword>
<evidence type="ECO:0000256" key="9">
    <source>
        <dbReference type="ARBA" id="ARBA00023180"/>
    </source>
</evidence>
<evidence type="ECO:0000256" key="10">
    <source>
        <dbReference type="ARBA" id="ARBA00023224"/>
    </source>
</evidence>
<dbReference type="InterPro" id="IPR000068">
    <property type="entry name" value="GPCR_3_Ca_sens_rcpt-rel"/>
</dbReference>
<keyword evidence="3 11" id="KW-0812">Transmembrane</keyword>
<dbReference type="GeneTree" id="ENSGT01150000286997"/>
<dbReference type="InterPro" id="IPR000337">
    <property type="entry name" value="GPCR_3"/>
</dbReference>
<dbReference type="PANTHER" id="PTHR24061:SF422">
    <property type="entry name" value="G-PROTEIN COUPLED RECEPTORS FAMILY 3 PROFILE DOMAIN-CONTAINING PROTEIN"/>
    <property type="match status" value="1"/>
</dbReference>
<feature type="transmembrane region" description="Helical" evidence="11">
    <location>
        <begin position="15"/>
        <end position="32"/>
    </location>
</feature>
<organism evidence="13 14">
    <name type="scientific">Eptatretus burgeri</name>
    <name type="common">Inshore hagfish</name>
    <dbReference type="NCBI Taxonomy" id="7764"/>
    <lineage>
        <taxon>Eukaryota</taxon>
        <taxon>Metazoa</taxon>
        <taxon>Chordata</taxon>
        <taxon>Craniata</taxon>
        <taxon>Vertebrata</taxon>
        <taxon>Cyclostomata</taxon>
        <taxon>Myxini</taxon>
        <taxon>Myxiniformes</taxon>
        <taxon>Myxinidae</taxon>
        <taxon>Eptatretinae</taxon>
        <taxon>Eptatretus</taxon>
    </lineage>
</organism>
<keyword evidence="4" id="KW-0732">Signal</keyword>
<dbReference type="PRINTS" id="PR00248">
    <property type="entry name" value="GPCRMGR"/>
</dbReference>
<evidence type="ECO:0000256" key="1">
    <source>
        <dbReference type="ARBA" id="ARBA00004651"/>
    </source>
</evidence>
<evidence type="ECO:0000313" key="14">
    <source>
        <dbReference type="Proteomes" id="UP000694388"/>
    </source>
</evidence>
<evidence type="ECO:0000256" key="6">
    <source>
        <dbReference type="ARBA" id="ARBA00023040"/>
    </source>
</evidence>
<keyword evidence="7 11" id="KW-0472">Membrane</keyword>
<reference evidence="13" key="2">
    <citation type="submission" date="2025-09" db="UniProtKB">
        <authorList>
            <consortium name="Ensembl"/>
        </authorList>
    </citation>
    <scope>IDENTIFICATION</scope>
</reference>
<feature type="transmembrane region" description="Helical" evidence="11">
    <location>
        <begin position="243"/>
        <end position="263"/>
    </location>
</feature>